<accession>A0ABT8YU48</accession>
<feature type="domain" description="Aerobactin siderophore biosynthesis IucA/IucC-like C-terminal" evidence="3">
    <location>
        <begin position="89"/>
        <end position="203"/>
    </location>
</feature>
<organism evidence="4 5">
    <name type="scientific">Rhizobium alvei</name>
    <dbReference type="NCBI Taxonomy" id="1132659"/>
    <lineage>
        <taxon>Bacteria</taxon>
        <taxon>Pseudomonadati</taxon>
        <taxon>Pseudomonadota</taxon>
        <taxon>Alphaproteobacteria</taxon>
        <taxon>Hyphomicrobiales</taxon>
        <taxon>Rhizobiaceae</taxon>
        <taxon>Rhizobium/Agrobacterium group</taxon>
        <taxon>Rhizobium</taxon>
    </lineage>
</organism>
<sequence>MEIQEQTIEREAEAGPSKDGSASADFADLIIAATGDKYVYCKDSLRLSPPEGLETIACRDLTDATVFNSVIDRFARTHGQKADRRAIVSLWTLYYFSTLAIATTVLNLEVGRRVPIGIDRARLAIDPETGTPRAFILPHLGEPAPASDTIERFLTPLLREHLEPQIEAIVGLSGVGRKLLWNNVAAYLDWIMDQIRNTSGRPAAVALARSYRETSRLGDWKNPVHGMIRPECDANGQPYGRRKVCCLRYAIDGIGGCGISCPLPQGRGEN</sequence>
<protein>
    <submittedName>
        <fullName evidence="4">Siderophore-iron reductase FhuF</fullName>
    </submittedName>
</protein>
<feature type="transmembrane region" description="Helical" evidence="2">
    <location>
        <begin position="86"/>
        <end position="106"/>
    </location>
</feature>
<evidence type="ECO:0000256" key="1">
    <source>
        <dbReference type="SAM" id="MobiDB-lite"/>
    </source>
</evidence>
<evidence type="ECO:0000259" key="3">
    <source>
        <dbReference type="Pfam" id="PF06276"/>
    </source>
</evidence>
<dbReference type="Pfam" id="PF06276">
    <property type="entry name" value="FhuF"/>
    <property type="match status" value="1"/>
</dbReference>
<reference evidence="4" key="1">
    <citation type="journal article" date="2015" name="Int. J. Syst. Evol. Microbiol.">
        <title>Rhizobium alvei sp. nov., isolated from a freshwater river.</title>
        <authorList>
            <person name="Sheu S.Y."/>
            <person name="Huang H.W."/>
            <person name="Young C.C."/>
            <person name="Chen W.M."/>
        </authorList>
    </citation>
    <scope>NUCLEOTIDE SEQUENCE</scope>
    <source>
        <strain evidence="4">TNR-22</strain>
    </source>
</reference>
<dbReference type="NCBIfam" id="TIGR03951">
    <property type="entry name" value="Fe_III_red_FhuF"/>
    <property type="match status" value="1"/>
</dbReference>
<proteinExistence type="predicted"/>
<name>A0ABT8YU48_9HYPH</name>
<gene>
    <name evidence="4" type="primary">fhuF</name>
    <name evidence="4" type="ORF">Q4481_22335</name>
</gene>
<keyword evidence="2" id="KW-0472">Membrane</keyword>
<dbReference type="EMBL" id="JAUOZU010000020">
    <property type="protein sequence ID" value="MDO6966700.1"/>
    <property type="molecule type" value="Genomic_DNA"/>
</dbReference>
<dbReference type="Proteomes" id="UP001174932">
    <property type="component" value="Unassembled WGS sequence"/>
</dbReference>
<feature type="region of interest" description="Disordered" evidence="1">
    <location>
        <begin position="1"/>
        <end position="21"/>
    </location>
</feature>
<keyword evidence="5" id="KW-1185">Reference proteome</keyword>
<evidence type="ECO:0000313" key="4">
    <source>
        <dbReference type="EMBL" id="MDO6966700.1"/>
    </source>
</evidence>
<evidence type="ECO:0000313" key="5">
    <source>
        <dbReference type="Proteomes" id="UP001174932"/>
    </source>
</evidence>
<dbReference type="InterPro" id="IPR022770">
    <property type="entry name" value="IucA/IucC-like_C"/>
</dbReference>
<keyword evidence="2" id="KW-0812">Transmembrane</keyword>
<reference evidence="4" key="2">
    <citation type="submission" date="2023-07" db="EMBL/GenBank/DDBJ databases">
        <authorList>
            <person name="Shen H."/>
        </authorList>
    </citation>
    <scope>NUCLEOTIDE SEQUENCE</scope>
    <source>
        <strain evidence="4">TNR-22</strain>
    </source>
</reference>
<dbReference type="RefSeq" id="WP_304378625.1">
    <property type="nucleotide sequence ID" value="NZ_JAUOZU010000020.1"/>
</dbReference>
<keyword evidence="2" id="KW-1133">Transmembrane helix</keyword>
<evidence type="ECO:0000256" key="2">
    <source>
        <dbReference type="SAM" id="Phobius"/>
    </source>
</evidence>
<comment type="caution">
    <text evidence="4">The sequence shown here is derived from an EMBL/GenBank/DDBJ whole genome shotgun (WGS) entry which is preliminary data.</text>
</comment>
<dbReference type="InterPro" id="IPR008090">
    <property type="entry name" value="Fe_iron_reduct"/>
</dbReference>